<keyword evidence="5" id="KW-1185">Reference proteome</keyword>
<evidence type="ECO:0000259" key="3">
    <source>
        <dbReference type="Pfam" id="PF00326"/>
    </source>
</evidence>
<evidence type="ECO:0000256" key="2">
    <source>
        <dbReference type="SAM" id="SignalP"/>
    </source>
</evidence>
<dbReference type="RefSeq" id="WP_229156845.1">
    <property type="nucleotide sequence ID" value="NZ_JAJEWP010000001.1"/>
</dbReference>
<proteinExistence type="predicted"/>
<gene>
    <name evidence="4" type="ORF">LJ739_01585</name>
</gene>
<keyword evidence="1" id="KW-0378">Hydrolase</keyword>
<dbReference type="Pfam" id="PF00326">
    <property type="entry name" value="Peptidase_S9"/>
    <property type="match status" value="1"/>
</dbReference>
<dbReference type="PANTHER" id="PTHR42776">
    <property type="entry name" value="SERINE PEPTIDASE S9 FAMILY MEMBER"/>
    <property type="match status" value="1"/>
</dbReference>
<feature type="chain" id="PRO_5047017019" evidence="2">
    <location>
        <begin position="20"/>
        <end position="647"/>
    </location>
</feature>
<feature type="domain" description="Peptidase S9 prolyl oligopeptidase catalytic" evidence="3">
    <location>
        <begin position="436"/>
        <end position="646"/>
    </location>
</feature>
<dbReference type="SUPFAM" id="SSF53474">
    <property type="entry name" value="alpha/beta-Hydrolases"/>
    <property type="match status" value="1"/>
</dbReference>
<organism evidence="4 5">
    <name type="scientific">Fluctibacter halophilus</name>
    <dbReference type="NCBI Taxonomy" id="226011"/>
    <lineage>
        <taxon>Bacteria</taxon>
        <taxon>Pseudomonadati</taxon>
        <taxon>Pseudomonadota</taxon>
        <taxon>Gammaproteobacteria</taxon>
        <taxon>Alteromonadales</taxon>
        <taxon>Alteromonadaceae</taxon>
        <taxon>Fluctibacter</taxon>
    </lineage>
</organism>
<protein>
    <submittedName>
        <fullName evidence="4">S9 family peptidase</fullName>
    </submittedName>
</protein>
<keyword evidence="2" id="KW-0732">Signal</keyword>
<dbReference type="PANTHER" id="PTHR42776:SF27">
    <property type="entry name" value="DIPEPTIDYL PEPTIDASE FAMILY MEMBER 6"/>
    <property type="match status" value="1"/>
</dbReference>
<dbReference type="SUPFAM" id="SSF82171">
    <property type="entry name" value="DPP6 N-terminal domain-like"/>
    <property type="match status" value="1"/>
</dbReference>
<dbReference type="InterPro" id="IPR029058">
    <property type="entry name" value="AB_hydrolase_fold"/>
</dbReference>
<evidence type="ECO:0000313" key="5">
    <source>
        <dbReference type="Proteomes" id="UP001520878"/>
    </source>
</evidence>
<evidence type="ECO:0000256" key="1">
    <source>
        <dbReference type="ARBA" id="ARBA00022801"/>
    </source>
</evidence>
<evidence type="ECO:0000313" key="4">
    <source>
        <dbReference type="EMBL" id="MCC2614930.1"/>
    </source>
</evidence>
<reference evidence="4 5" key="1">
    <citation type="submission" date="2021-10" db="EMBL/GenBank/DDBJ databases">
        <title>Draft genome of Aestuariibacter halophilus JC2043.</title>
        <authorList>
            <person name="Emsley S.A."/>
            <person name="Pfannmuller K.M."/>
            <person name="Ushijima B."/>
            <person name="Saw J.H."/>
            <person name="Videau P."/>
        </authorList>
    </citation>
    <scope>NUCLEOTIDE SEQUENCE [LARGE SCALE GENOMIC DNA]</scope>
    <source>
        <strain evidence="4 5">JC2043</strain>
    </source>
</reference>
<dbReference type="EMBL" id="JAJEWP010000001">
    <property type="protein sequence ID" value="MCC2614930.1"/>
    <property type="molecule type" value="Genomic_DNA"/>
</dbReference>
<name>A0ABS8G2Y7_9ALTE</name>
<dbReference type="Proteomes" id="UP001520878">
    <property type="component" value="Unassembled WGS sequence"/>
</dbReference>
<sequence>MLKNLFLFMGLAVSANLIAKPAIDAAAFARFSEFSDVQLSPTGKYLAAVVLGDDGEHRVSILATDTMQVVGQLNFDPFEEPGRLTWLNDERIGLPLYYTKGSLDYPITYGDYYAFNVDGSHREMLWGFRNEGGLAINPTVSQMQIVHLLPEDPRYIIVTERILSRNASQYNNAYRLNVYSGRKREIASAPIKNAYMLADHSGEIRFAMGVDAGENNTLKLFSRDPDSGDWSLFHAMPDDQGEIVPLAFGADNKTVYALSDYDAPTKGIVTFNIDSPSEPQLIYRHPEVDVESVQLSHDLKLVSASVSPDYTYIKTLTDHPLAQWTQALQQTFGDQVARITSATRDGNQMVVYVASDKNPGTYYLFDAQEKKLKKLVDTKSWIDPQKMAEVQPFRLTARDGETLTGYLTLPPNAKPDTPVPLIVHPHGGPHGPRDYWGFDSTVQWLAQNGFAVLQLNFRGSGGYGRDFMASGYGEWGAVMQDDLTDATRWAVNSGYADPERLCIFGASYGGYAALMGVVKEPDLYKCAVGYVGVYDLPMMLEEGDIPDSRVGVNYLRKVLGEDIEAMKARSPAYQVDKIKAALFIVHGGKDQRVPMEQYESLTEALDARGYPYESMVEDNEGHGFYKLENRTELNRRLVTFFNKHIKP</sequence>
<comment type="caution">
    <text evidence="4">The sequence shown here is derived from an EMBL/GenBank/DDBJ whole genome shotgun (WGS) entry which is preliminary data.</text>
</comment>
<dbReference type="Gene3D" id="3.40.50.1820">
    <property type="entry name" value="alpha/beta hydrolase"/>
    <property type="match status" value="1"/>
</dbReference>
<dbReference type="InterPro" id="IPR001375">
    <property type="entry name" value="Peptidase_S9_cat"/>
</dbReference>
<feature type="signal peptide" evidence="2">
    <location>
        <begin position="1"/>
        <end position="19"/>
    </location>
</feature>
<accession>A0ABS8G2Y7</accession>